<evidence type="ECO:0000256" key="12">
    <source>
        <dbReference type="ARBA" id="ARBA00022989"/>
    </source>
</evidence>
<evidence type="ECO:0000256" key="34">
    <source>
        <dbReference type="ARBA" id="ARBA00048362"/>
    </source>
</evidence>
<comment type="catalytic activity">
    <reaction evidence="17">
        <text>a triacylglycerol + H2O = a diacylglycerol + a fatty acid + H(+)</text>
        <dbReference type="Rhea" id="RHEA:12044"/>
        <dbReference type="ChEBI" id="CHEBI:15377"/>
        <dbReference type="ChEBI" id="CHEBI:15378"/>
        <dbReference type="ChEBI" id="CHEBI:17855"/>
        <dbReference type="ChEBI" id="CHEBI:18035"/>
        <dbReference type="ChEBI" id="CHEBI:28868"/>
        <dbReference type="EC" id="3.1.1.3"/>
    </reaction>
    <physiologicalReaction direction="left-to-right" evidence="17">
        <dbReference type="Rhea" id="RHEA:12045"/>
    </physiologicalReaction>
</comment>
<evidence type="ECO:0000256" key="15">
    <source>
        <dbReference type="ARBA" id="ARBA00023180"/>
    </source>
</evidence>
<comment type="catalytic activity">
    <reaction evidence="34">
        <text>1-hexadecanoyl-2-(9Z,12Z-octadecadienoyl)-sn-glycero-3-phosphocholine + H2O = 2-(9Z,12Z-octadecadienoyl)-sn-glycero-3-phosphocholine + hexadecanoate + H(+)</text>
        <dbReference type="Rhea" id="RHEA:40971"/>
        <dbReference type="ChEBI" id="CHEBI:7896"/>
        <dbReference type="ChEBI" id="CHEBI:15377"/>
        <dbReference type="ChEBI" id="CHEBI:15378"/>
        <dbReference type="ChEBI" id="CHEBI:73002"/>
        <dbReference type="ChEBI" id="CHEBI:76084"/>
    </reaction>
    <physiologicalReaction direction="left-to-right" evidence="34">
        <dbReference type="Rhea" id="RHEA:40972"/>
    </physiologicalReaction>
</comment>
<comment type="catalytic activity">
    <reaction evidence="37">
        <text>a 1-acyl-sn-glycero-3-phosphocholine + H2O = sn-glycerol 3-phosphocholine + a fatty acid + H(+)</text>
        <dbReference type="Rhea" id="RHEA:15177"/>
        <dbReference type="ChEBI" id="CHEBI:15377"/>
        <dbReference type="ChEBI" id="CHEBI:15378"/>
        <dbReference type="ChEBI" id="CHEBI:16870"/>
        <dbReference type="ChEBI" id="CHEBI:28868"/>
        <dbReference type="ChEBI" id="CHEBI:58168"/>
        <dbReference type="EC" id="3.1.1.5"/>
    </reaction>
    <physiologicalReaction direction="left-to-right" evidence="37">
        <dbReference type="Rhea" id="RHEA:15178"/>
    </physiologicalReaction>
</comment>
<name>A0ABR0ZV60_HUSHU</name>
<organism evidence="49 50">
    <name type="scientific">Huso huso</name>
    <name type="common">Beluga</name>
    <name type="synonym">Acipenser huso</name>
    <dbReference type="NCBI Taxonomy" id="61971"/>
    <lineage>
        <taxon>Eukaryota</taxon>
        <taxon>Metazoa</taxon>
        <taxon>Chordata</taxon>
        <taxon>Craniata</taxon>
        <taxon>Vertebrata</taxon>
        <taxon>Euteleostomi</taxon>
        <taxon>Actinopterygii</taxon>
        <taxon>Chondrostei</taxon>
        <taxon>Acipenseriformes</taxon>
        <taxon>Acipenseridae</taxon>
        <taxon>Huso</taxon>
    </lineage>
</organism>
<evidence type="ECO:0000256" key="5">
    <source>
        <dbReference type="ARBA" id="ARBA00013279"/>
    </source>
</evidence>
<dbReference type="EMBL" id="JAHFZB010000006">
    <property type="protein sequence ID" value="KAK6488693.1"/>
    <property type="molecule type" value="Genomic_DNA"/>
</dbReference>
<evidence type="ECO:0000256" key="29">
    <source>
        <dbReference type="ARBA" id="ARBA00048011"/>
    </source>
</evidence>
<evidence type="ECO:0000256" key="31">
    <source>
        <dbReference type="ARBA" id="ARBA00048049"/>
    </source>
</evidence>
<evidence type="ECO:0000256" key="17">
    <source>
        <dbReference type="ARBA" id="ARBA00023369"/>
    </source>
</evidence>
<feature type="compositionally biased region" description="Basic and acidic residues" evidence="47">
    <location>
        <begin position="1"/>
        <end position="12"/>
    </location>
</feature>
<comment type="catalytic activity">
    <reaction evidence="26">
        <text>1,3-dihexadecanoyl-2-(9Z-octadecenoyl)glycerol + H2O = 1-hexadecanoyl-2-(9Z-octadecenoyl)-glycerol + hexadecanoate + H(+)</text>
        <dbReference type="Rhea" id="RHEA:40979"/>
        <dbReference type="ChEBI" id="CHEBI:7896"/>
        <dbReference type="ChEBI" id="CHEBI:15377"/>
        <dbReference type="ChEBI" id="CHEBI:15378"/>
        <dbReference type="ChEBI" id="CHEBI:75585"/>
        <dbReference type="ChEBI" id="CHEBI:75688"/>
    </reaction>
    <physiologicalReaction direction="left-to-right" evidence="26">
        <dbReference type="Rhea" id="RHEA:40980"/>
    </physiologicalReaction>
</comment>
<evidence type="ECO:0000256" key="3">
    <source>
        <dbReference type="ARBA" id="ARBA00013274"/>
    </source>
</evidence>
<evidence type="ECO:0000256" key="2">
    <source>
        <dbReference type="ARBA" id="ARBA00009979"/>
    </source>
</evidence>
<evidence type="ECO:0000256" key="9">
    <source>
        <dbReference type="ARBA" id="ARBA00022729"/>
    </source>
</evidence>
<evidence type="ECO:0000256" key="35">
    <source>
        <dbReference type="ARBA" id="ARBA00048374"/>
    </source>
</evidence>
<comment type="catalytic activity">
    <reaction evidence="18">
        <text>1-hexadecanoyl-2-(9Z,12Z-octadecadienoyl)-sn-glycero-3-phosphocholine + H2O = (9Z,12Z)-octadecadienoate + 1-hexadecanoyl-sn-glycero-3-phosphocholine + H(+)</text>
        <dbReference type="Rhea" id="RHEA:40811"/>
        <dbReference type="ChEBI" id="CHEBI:15377"/>
        <dbReference type="ChEBI" id="CHEBI:15378"/>
        <dbReference type="ChEBI" id="CHEBI:30245"/>
        <dbReference type="ChEBI" id="CHEBI:72998"/>
        <dbReference type="ChEBI" id="CHEBI:73002"/>
    </reaction>
    <physiologicalReaction direction="left-to-right" evidence="18">
        <dbReference type="Rhea" id="RHEA:40812"/>
    </physiologicalReaction>
</comment>
<comment type="subcellular location">
    <subcellularLocation>
        <location evidence="1">Apical cell membrane</location>
        <topology evidence="1">Single-pass type I membrane protein</topology>
    </subcellularLocation>
</comment>
<comment type="catalytic activity">
    <reaction evidence="32">
        <text>1,2-di-(9Z-octadecenoyl)-sn-glycero-3-phosphocholine + H2O = 1-(9Z-octadecenoyl)-sn-glycero-3-phosphocholine + (9Z)-octadecenoate + H(+)</text>
        <dbReference type="Rhea" id="RHEA:40923"/>
        <dbReference type="ChEBI" id="CHEBI:15377"/>
        <dbReference type="ChEBI" id="CHEBI:15378"/>
        <dbReference type="ChEBI" id="CHEBI:28610"/>
        <dbReference type="ChEBI" id="CHEBI:30823"/>
        <dbReference type="ChEBI" id="CHEBI:74669"/>
    </reaction>
    <physiologicalReaction direction="left-to-right" evidence="32">
        <dbReference type="Rhea" id="RHEA:40924"/>
    </physiologicalReaction>
</comment>
<keyword evidence="15" id="KW-0325">Glycoprotein</keyword>
<evidence type="ECO:0000256" key="46">
    <source>
        <dbReference type="ARBA" id="ARBA00049461"/>
    </source>
</evidence>
<accession>A0ABR0ZV60</accession>
<dbReference type="EC" id="3.1.1.5" evidence="3"/>
<keyword evidence="8 48" id="KW-0812">Transmembrane</keyword>
<feature type="transmembrane region" description="Helical" evidence="48">
    <location>
        <begin position="1113"/>
        <end position="1136"/>
    </location>
</feature>
<evidence type="ECO:0000256" key="28">
    <source>
        <dbReference type="ARBA" id="ARBA00047459"/>
    </source>
</evidence>
<evidence type="ECO:0000256" key="25">
    <source>
        <dbReference type="ARBA" id="ARBA00047324"/>
    </source>
</evidence>
<comment type="catalytic activity">
    <reaction evidence="28">
        <text>1-hexadecanoyl-2-(9Z)-octadecenoyl-3-octadecanoyl-sn-glycerol + H2O = 1-hexadecanoyl-2-(9Z-octadecenoyl)-sn-glycerol + octadecanoate + H(+)</text>
        <dbReference type="Rhea" id="RHEA:41111"/>
        <dbReference type="ChEBI" id="CHEBI:15377"/>
        <dbReference type="ChEBI" id="CHEBI:15378"/>
        <dbReference type="ChEBI" id="CHEBI:25629"/>
        <dbReference type="ChEBI" id="CHEBI:75466"/>
        <dbReference type="ChEBI" id="CHEBI:77623"/>
    </reaction>
    <physiologicalReaction direction="left-to-right" evidence="28">
        <dbReference type="Rhea" id="RHEA:41112"/>
    </physiologicalReaction>
</comment>
<evidence type="ECO:0000256" key="24">
    <source>
        <dbReference type="ARBA" id="ARBA00045916"/>
    </source>
</evidence>
<evidence type="ECO:0000256" key="6">
    <source>
        <dbReference type="ARBA" id="ARBA00015133"/>
    </source>
</evidence>
<comment type="catalytic activity">
    <reaction evidence="44">
        <text>1,2-dihexadecanoyl-sn-glycero-3-phosphocholine + 2 H2O = sn-glycerol 3-phosphocholine + 2 hexadecanoate + 2 H(+)</text>
        <dbReference type="Rhea" id="RHEA:40975"/>
        <dbReference type="ChEBI" id="CHEBI:7896"/>
        <dbReference type="ChEBI" id="CHEBI:15377"/>
        <dbReference type="ChEBI" id="CHEBI:15378"/>
        <dbReference type="ChEBI" id="CHEBI:16870"/>
        <dbReference type="ChEBI" id="CHEBI:72999"/>
    </reaction>
    <physiologicalReaction direction="left-to-right" evidence="44">
        <dbReference type="Rhea" id="RHEA:40976"/>
    </physiologicalReaction>
</comment>
<evidence type="ECO:0000256" key="36">
    <source>
        <dbReference type="ARBA" id="ARBA00048386"/>
    </source>
</evidence>
<keyword evidence="7" id="KW-1003">Cell membrane</keyword>
<feature type="region of interest" description="Disordered" evidence="47">
    <location>
        <begin position="1"/>
        <end position="28"/>
    </location>
</feature>
<evidence type="ECO:0000256" key="21">
    <source>
        <dbReference type="ARBA" id="ARBA00031182"/>
    </source>
</evidence>
<evidence type="ECO:0000256" key="43">
    <source>
        <dbReference type="ARBA" id="ARBA00048939"/>
    </source>
</evidence>
<keyword evidence="16" id="KW-1208">Phospholipid metabolism</keyword>
<evidence type="ECO:0000256" key="27">
    <source>
        <dbReference type="ARBA" id="ARBA00047438"/>
    </source>
</evidence>
<evidence type="ECO:0000256" key="44">
    <source>
        <dbReference type="ARBA" id="ARBA00049363"/>
    </source>
</evidence>
<keyword evidence="12 48" id="KW-1133">Transmembrane helix</keyword>
<evidence type="ECO:0000256" key="32">
    <source>
        <dbReference type="ARBA" id="ARBA00048058"/>
    </source>
</evidence>
<dbReference type="Gene3D" id="3.40.50.1110">
    <property type="entry name" value="SGNH hydrolase"/>
    <property type="match status" value="2"/>
</dbReference>
<gene>
    <name evidence="49" type="ORF">HHUSO_G7584</name>
</gene>
<evidence type="ECO:0000256" key="42">
    <source>
        <dbReference type="ARBA" id="ARBA00048872"/>
    </source>
</evidence>
<evidence type="ECO:0000256" key="22">
    <source>
        <dbReference type="ARBA" id="ARBA00031485"/>
    </source>
</evidence>
<evidence type="ECO:0000256" key="47">
    <source>
        <dbReference type="SAM" id="MobiDB-lite"/>
    </source>
</evidence>
<comment type="catalytic activity">
    <reaction evidence="45">
        <text>1,3-di-(9Z-octadecenoyl)-glycerol + H2O = 1-(9Z-octadecenoyl)-glycerol + (9Z)-octadecenoate + H(+)</text>
        <dbReference type="Rhea" id="RHEA:39939"/>
        <dbReference type="ChEBI" id="CHEBI:15377"/>
        <dbReference type="ChEBI" id="CHEBI:15378"/>
        <dbReference type="ChEBI" id="CHEBI:30823"/>
        <dbReference type="ChEBI" id="CHEBI:75342"/>
        <dbReference type="ChEBI" id="CHEBI:75735"/>
    </reaction>
    <physiologicalReaction direction="left-to-right" evidence="45">
        <dbReference type="Rhea" id="RHEA:39940"/>
    </physiologicalReaction>
</comment>
<evidence type="ECO:0000256" key="39">
    <source>
        <dbReference type="ARBA" id="ARBA00048656"/>
    </source>
</evidence>
<evidence type="ECO:0000256" key="7">
    <source>
        <dbReference type="ARBA" id="ARBA00022475"/>
    </source>
</evidence>
<evidence type="ECO:0000256" key="16">
    <source>
        <dbReference type="ARBA" id="ARBA00023264"/>
    </source>
</evidence>
<comment type="catalytic activity">
    <reaction evidence="36">
        <text>1,2,3-tri-(9Z-octadecenoyl)-glycerol + H2O = di-(9Z)-octadecenoylglycerol + (9Z)-octadecenoate + H(+)</text>
        <dbReference type="Rhea" id="RHEA:38575"/>
        <dbReference type="ChEBI" id="CHEBI:15377"/>
        <dbReference type="ChEBI" id="CHEBI:15378"/>
        <dbReference type="ChEBI" id="CHEBI:30823"/>
        <dbReference type="ChEBI" id="CHEBI:53753"/>
        <dbReference type="ChEBI" id="CHEBI:75945"/>
    </reaction>
    <physiologicalReaction direction="left-to-right" evidence="36">
        <dbReference type="Rhea" id="RHEA:38576"/>
    </physiologicalReaction>
</comment>
<reference evidence="49 50" key="1">
    <citation type="submission" date="2021-05" db="EMBL/GenBank/DDBJ databases">
        <authorList>
            <person name="Zahm M."/>
            <person name="Klopp C."/>
            <person name="Cabau C."/>
            <person name="Kuhl H."/>
            <person name="Suciu R."/>
            <person name="Ciorpac M."/>
            <person name="Holostenco D."/>
            <person name="Gessner J."/>
            <person name="Wuertz S."/>
            <person name="Hohne C."/>
            <person name="Stock M."/>
            <person name="Gislard M."/>
            <person name="Lluch J."/>
            <person name="Milhes M."/>
            <person name="Lampietro C."/>
            <person name="Lopez Roques C."/>
            <person name="Donnadieu C."/>
            <person name="Du K."/>
            <person name="Schartl M."/>
            <person name="Guiguen Y."/>
        </authorList>
    </citation>
    <scope>NUCLEOTIDE SEQUENCE [LARGE SCALE GENOMIC DNA]</scope>
    <source>
        <strain evidence="49">Hh-F2</strain>
        <tissue evidence="49">Blood</tissue>
    </source>
</reference>
<comment type="caution">
    <text evidence="49">The sequence shown here is derived from an EMBL/GenBank/DDBJ whole genome shotgun (WGS) entry which is preliminary data.</text>
</comment>
<dbReference type="PANTHER" id="PTHR21325">
    <property type="entry name" value="PHOSPHOLIPASE B, PLB1"/>
    <property type="match status" value="1"/>
</dbReference>
<evidence type="ECO:0000256" key="23">
    <source>
        <dbReference type="ARBA" id="ARBA00033022"/>
    </source>
</evidence>
<feature type="region of interest" description="Disordered" evidence="47">
    <location>
        <begin position="368"/>
        <end position="398"/>
    </location>
</feature>
<evidence type="ECO:0000256" key="26">
    <source>
        <dbReference type="ARBA" id="ARBA00047363"/>
    </source>
</evidence>
<evidence type="ECO:0000256" key="4">
    <source>
        <dbReference type="ARBA" id="ARBA00013278"/>
    </source>
</evidence>
<proteinExistence type="inferred from homology"/>
<dbReference type="InterPro" id="IPR008265">
    <property type="entry name" value="Lipase_GDSL_AS"/>
</dbReference>
<evidence type="ECO:0000256" key="30">
    <source>
        <dbReference type="ARBA" id="ARBA00048015"/>
    </source>
</evidence>
<dbReference type="SUPFAM" id="SSF52266">
    <property type="entry name" value="SGNH hydrolase"/>
    <property type="match status" value="2"/>
</dbReference>
<evidence type="ECO:0000256" key="37">
    <source>
        <dbReference type="ARBA" id="ARBA00048454"/>
    </source>
</evidence>
<keyword evidence="10" id="KW-0677">Repeat</keyword>
<dbReference type="PROSITE" id="PS01098">
    <property type="entry name" value="LIPASE_GDSL_SER"/>
    <property type="match status" value="1"/>
</dbReference>
<comment type="catalytic activity">
    <reaction evidence="41">
        <text>1,3-dihexadecanoyl-2-(9Z-octadecenoyl)glycerol + H2O = 1,3-dihexadecanoylglycerol + (9Z)-octadecenoate + H(+)</text>
        <dbReference type="Rhea" id="RHEA:40983"/>
        <dbReference type="ChEBI" id="CHEBI:15377"/>
        <dbReference type="ChEBI" id="CHEBI:15378"/>
        <dbReference type="ChEBI" id="CHEBI:30823"/>
        <dbReference type="ChEBI" id="CHEBI:75688"/>
        <dbReference type="ChEBI" id="CHEBI:77619"/>
    </reaction>
    <physiologicalReaction direction="left-to-right" evidence="41">
        <dbReference type="Rhea" id="RHEA:40984"/>
    </physiologicalReaction>
</comment>
<evidence type="ECO:0000256" key="18">
    <source>
        <dbReference type="ARBA" id="ARBA00023408"/>
    </source>
</evidence>
<comment type="catalytic activity">
    <reaction evidence="46">
        <text>2-(9Z-octadecenoyl)-glycerol + H2O = glycerol + (9Z)-octadecenoate + H(+)</text>
        <dbReference type="Rhea" id="RHEA:38491"/>
        <dbReference type="ChEBI" id="CHEBI:15377"/>
        <dbReference type="ChEBI" id="CHEBI:15378"/>
        <dbReference type="ChEBI" id="CHEBI:17754"/>
        <dbReference type="ChEBI" id="CHEBI:30823"/>
        <dbReference type="ChEBI" id="CHEBI:73990"/>
    </reaction>
    <physiologicalReaction direction="left-to-right" evidence="46">
        <dbReference type="Rhea" id="RHEA:38492"/>
    </physiologicalReaction>
</comment>
<evidence type="ECO:0000313" key="49">
    <source>
        <dbReference type="EMBL" id="KAK6488693.1"/>
    </source>
</evidence>
<comment type="catalytic activity">
    <reaction evidence="42">
        <text>1-O-hexadecyl-2-(9Z)-octadecenoyl-sn-glycero-3-phosphocholine + H2O = 1-O-hexadecyl-sn-glycero-3-phosphocholine + (9Z)-octadecenoate + H(+)</text>
        <dbReference type="Rhea" id="RHEA:40915"/>
        <dbReference type="ChEBI" id="CHEBI:15377"/>
        <dbReference type="ChEBI" id="CHEBI:15378"/>
        <dbReference type="ChEBI" id="CHEBI:30823"/>
        <dbReference type="ChEBI" id="CHEBI:34112"/>
        <dbReference type="ChEBI" id="CHEBI:64496"/>
    </reaction>
    <physiologicalReaction direction="left-to-right" evidence="42">
        <dbReference type="Rhea" id="RHEA:40916"/>
    </physiologicalReaction>
</comment>
<dbReference type="InterPro" id="IPR036514">
    <property type="entry name" value="SGNH_hydro_sf"/>
</dbReference>
<comment type="catalytic activity">
    <reaction evidence="43">
        <text>1-hexadecanoyl-2-(9Z)-octadecenoyl-3-octadecanoyl-sn-glycerol + H2O = 1-hexadecanoyl-3-octadecanoyl-sn-glycerol + (9Z)-octadecenoate + H(+)</text>
        <dbReference type="Rhea" id="RHEA:41103"/>
        <dbReference type="ChEBI" id="CHEBI:15377"/>
        <dbReference type="ChEBI" id="CHEBI:15378"/>
        <dbReference type="ChEBI" id="CHEBI:30823"/>
        <dbReference type="ChEBI" id="CHEBI:77623"/>
        <dbReference type="ChEBI" id="CHEBI:77624"/>
    </reaction>
    <physiologicalReaction direction="left-to-right" evidence="43">
        <dbReference type="Rhea" id="RHEA:41104"/>
    </physiologicalReaction>
</comment>
<evidence type="ECO:0000256" key="41">
    <source>
        <dbReference type="ARBA" id="ARBA00048869"/>
    </source>
</evidence>
<evidence type="ECO:0000256" key="38">
    <source>
        <dbReference type="ARBA" id="ARBA00048613"/>
    </source>
</evidence>
<dbReference type="InterPro" id="IPR038885">
    <property type="entry name" value="PLB1"/>
</dbReference>
<comment type="catalytic activity">
    <reaction evidence="27">
        <text>1-(9Z-octadecenoyl)-glycerol + H2O = glycerol + (9Z)-octadecenoate + H(+)</text>
        <dbReference type="Rhea" id="RHEA:38487"/>
        <dbReference type="ChEBI" id="CHEBI:15377"/>
        <dbReference type="ChEBI" id="CHEBI:15378"/>
        <dbReference type="ChEBI" id="CHEBI:17754"/>
        <dbReference type="ChEBI" id="CHEBI:30823"/>
        <dbReference type="ChEBI" id="CHEBI:75342"/>
    </reaction>
    <physiologicalReaction direction="left-to-right" evidence="27">
        <dbReference type="Rhea" id="RHEA:38488"/>
    </physiologicalReaction>
</comment>
<evidence type="ECO:0000256" key="19">
    <source>
        <dbReference type="ARBA" id="ARBA00023422"/>
    </source>
</evidence>
<evidence type="ECO:0000256" key="13">
    <source>
        <dbReference type="ARBA" id="ARBA00023098"/>
    </source>
</evidence>
<comment type="catalytic activity">
    <reaction evidence="29">
        <text>2,3-di-(9Z)-octadecenoyl-sn-glycerol + H2O = 3-(9Z-octadecenoyl)-sn-glycerol + (9Z)-octadecenoate + H(+)</text>
        <dbReference type="Rhea" id="RHEA:42604"/>
        <dbReference type="ChEBI" id="CHEBI:15377"/>
        <dbReference type="ChEBI" id="CHEBI:15378"/>
        <dbReference type="ChEBI" id="CHEBI:30823"/>
        <dbReference type="ChEBI" id="CHEBI:75824"/>
        <dbReference type="ChEBI" id="CHEBI:75938"/>
    </reaction>
    <physiologicalReaction direction="left-to-right" evidence="29">
        <dbReference type="Rhea" id="RHEA:42605"/>
    </physiologicalReaction>
</comment>
<comment type="similarity">
    <text evidence="2">Belongs to the 'GDSL' lipolytic enzyme family. Phospholipase B1 subfamily.</text>
</comment>
<evidence type="ECO:0000256" key="1">
    <source>
        <dbReference type="ARBA" id="ARBA00004247"/>
    </source>
</evidence>
<dbReference type="Proteomes" id="UP001369086">
    <property type="component" value="Unassembled WGS sequence"/>
</dbReference>
<dbReference type="EC" id="3.1.1.3" evidence="5"/>
<keyword evidence="11" id="KW-0378">Hydrolase</keyword>
<dbReference type="EC" id="3.1.1.4" evidence="4"/>
<keyword evidence="13" id="KW-0443">Lipid metabolism</keyword>
<comment type="catalytic activity">
    <reaction evidence="33">
        <text>1,2-dihexadecanoyl-sn-glycero-3-phosphocholine + H2O = 1-hexadecanoyl-sn-glycero-3-phosphocholine + hexadecanoate + H(+)</text>
        <dbReference type="Rhea" id="RHEA:41223"/>
        <dbReference type="ChEBI" id="CHEBI:7896"/>
        <dbReference type="ChEBI" id="CHEBI:15377"/>
        <dbReference type="ChEBI" id="CHEBI:15378"/>
        <dbReference type="ChEBI" id="CHEBI:72998"/>
        <dbReference type="ChEBI" id="CHEBI:72999"/>
    </reaction>
    <physiologicalReaction direction="left-to-right" evidence="33">
        <dbReference type="Rhea" id="RHEA:41224"/>
    </physiologicalReaction>
</comment>
<evidence type="ECO:0000256" key="40">
    <source>
        <dbReference type="ARBA" id="ARBA00048699"/>
    </source>
</evidence>
<comment type="catalytic activity">
    <reaction evidence="30">
        <text>1-hexadecanoyl-2-(9Z-octadecenoyl)-sn-glycero-3-phospho-(1'-sn-glycerol) + H2O = 1-hexadecanoyl-sn-glycero-3-phospho-(1'-sn-glycerol) + (9Z)-octadecenoate + H(+)</text>
        <dbReference type="Rhea" id="RHEA:40919"/>
        <dbReference type="ChEBI" id="CHEBI:15377"/>
        <dbReference type="ChEBI" id="CHEBI:15378"/>
        <dbReference type="ChEBI" id="CHEBI:30823"/>
        <dbReference type="ChEBI" id="CHEBI:72841"/>
        <dbReference type="ChEBI" id="CHEBI:75158"/>
    </reaction>
    <physiologicalReaction direction="left-to-right" evidence="30">
        <dbReference type="Rhea" id="RHEA:40920"/>
    </physiologicalReaction>
</comment>
<keyword evidence="14 48" id="KW-0472">Membrane</keyword>
<comment type="function">
    <text evidence="24">Calcium-independent membrane-associated phospholipase that catalyzes complete diacylation of phospholipids by hydrolyzing both sn-1 and sn-2 fatty acyl chains attached to the glycerol backbone (phospholipase B activity). Has dual phospholipase and lysophospholipase activities toward diacylphospholipids. Preferentially cleaves sn-2 ester bonds over sn-1 bonds. Acts as a lipase toward glycerolipid substrates. Hydrolyzes fatty acyl chains of diacylglycerols with preference for the sn-2 position and of triacylglycerols with not positional selectivity. May also hydrolyze long chain retinyl esters such as retinyl palmitate. May contribute to digestion of dietary phospholipids, glycerolipids and retinoids, facilitating lipid absorption at the brush border.</text>
</comment>
<sequence length="1156" mass="127251">MAEEVYKADSRDAANTAAGNRKGRGQTPYQTAGMKTAQSLATLVVLLGQLQGSLLKSPVNDFSKSDRVKIERPWGLPCRPGTPSLSSPASVHSLRPADIAVVAGIGDWEPVSMGTEAASHVSLSFTEMLQIFNPAVTRLQIDSSLTPLAGLSSLPQQAQQLINSMRNSAEIDFERDWKFITVFVDLEELCSFCDSEEKPSLEKAVKIVEGAMEILHRQVPRALVSVVLPSTLAVSEKRRRGGDSRGCGVCESELLGGAGGLNEAFLTWALEGALQQRLVDNGSYSNREDFTVVLYPTRDASPQVGSVFDSSALDRMSRASRIALELWGSMLQPMRGQPDTEDSDDIIRIPCPMEDRPFLRTHRNTKRDSQAFTLQETSTAPSSTTKMSGSQLSCLDRKPSSSIPTSVHSLRPADVKVIGAVGDSLTAGNGIGSSPKDLLDVLTQYRGLSWSVGGDESLSTVTTLPNILRQFNTSLKGFSLGTGKVNSSNAFLNQAVSGSTTIDIPGQIRKLVDIMKSDQRINFQSDWKVVTLFIGGNDLCNSCIDKVLYSASNFQSRIRSGLDILHNEVPRVFVNLVETLHIVPLRKLHKETSLKCPTFLVNLLCGCVTKPRDNSVELNMLSDLNRAYQRVTRELVESGRYDTRDDFTVVLQPFFREVQIPLLPDGRPDSSYFTADCFHLSQKTQSQIARALWNNMLQPIGNKSTFQNLTTAVSLSCPTQADPFLRTYKNSNYSYPGPVPTQAPIKNFGSDLSCLDRAPSENIPTSVHKLRPADVKVVAALGDSITTGSGARANNLISLPTEWRGLSWSIGGNNNLDTVTTLPNILKQFNPSLIGFSMGTGKRNSGFNMAVGGAKAIDIPDQANRLVQALRDSQDVDFQNDWKLVTVFIGGNDLCNYCNDRETYSVENYMRYIQDSLDILYREVPRVFVNLVMVLQIEGLRRIKSNTLGCTLLQTNLCPCSLVPGEDSLELSELKKINQEYQEVTERLVSSGRYDGRQDFTVVVQPFFRNSIIPLTIDGKPDLDFFSVDCFHFKERGQAEMSIELWNNMLEPVGQKHTFNNFTHDRSKIKCPSQERPYFFTQMNSFPDANPTAVSPAPPNAGPVHSVDTVPQWLAAVTAAVGLLVGAVLAGFLVSWKAKVSLKQKEKELEMKQTTF</sequence>
<comment type="catalytic activity">
    <reaction evidence="35">
        <text>1-octadecanoyl-2-(9Z,12Z)-octadecadienoyl-sn-glycerol + H2O = 1-octadecanoyl-sn-glycerol + (9Z,12Z)-octadecadienoate + H(+)</text>
        <dbReference type="Rhea" id="RHEA:40927"/>
        <dbReference type="ChEBI" id="CHEBI:15377"/>
        <dbReference type="ChEBI" id="CHEBI:15378"/>
        <dbReference type="ChEBI" id="CHEBI:30245"/>
        <dbReference type="ChEBI" id="CHEBI:75550"/>
        <dbReference type="ChEBI" id="CHEBI:77097"/>
    </reaction>
    <physiologicalReaction direction="left-to-right" evidence="35">
        <dbReference type="Rhea" id="RHEA:40928"/>
    </physiologicalReaction>
</comment>
<dbReference type="InterPro" id="IPR001087">
    <property type="entry name" value="GDSL"/>
</dbReference>
<evidence type="ECO:0000313" key="50">
    <source>
        <dbReference type="Proteomes" id="UP001369086"/>
    </source>
</evidence>
<evidence type="ECO:0000256" key="45">
    <source>
        <dbReference type="ARBA" id="ARBA00049372"/>
    </source>
</evidence>
<evidence type="ECO:0000256" key="20">
    <source>
        <dbReference type="ARBA" id="ARBA00029723"/>
    </source>
</evidence>
<keyword evidence="9" id="KW-0732">Signal</keyword>
<comment type="catalytic activity">
    <reaction evidence="40">
        <text>1-hexadecanoyl-2-(9Z-octadecenoyl)-sn-glycero-3-phosphocholine + H2O = 1-hexadecanoyl-sn-glycero-3-phosphocholine + (9Z)-octadecenoate + H(+)</text>
        <dbReference type="Rhea" id="RHEA:38779"/>
        <dbReference type="ChEBI" id="CHEBI:15377"/>
        <dbReference type="ChEBI" id="CHEBI:15378"/>
        <dbReference type="ChEBI" id="CHEBI:30823"/>
        <dbReference type="ChEBI" id="CHEBI:72998"/>
        <dbReference type="ChEBI" id="CHEBI:73001"/>
    </reaction>
    <physiologicalReaction direction="left-to-right" evidence="40">
        <dbReference type="Rhea" id="RHEA:38780"/>
    </physiologicalReaction>
</comment>
<dbReference type="InterPro" id="IPR035547">
    <property type="entry name" value="Phospholipase_B"/>
</dbReference>
<protein>
    <recommendedName>
        <fullName evidence="6">Phospholipase B1, membrane-associated</fullName>
        <ecNumber evidence="5">3.1.1.3</ecNumber>
        <ecNumber evidence="4">3.1.1.4</ecNumber>
        <ecNumber evidence="3">3.1.1.5</ecNumber>
    </recommendedName>
    <alternativeName>
        <fullName evidence="20">Lysophospholipase</fullName>
    </alternativeName>
    <alternativeName>
        <fullName evidence="21">Phospholipase A2</fullName>
    </alternativeName>
    <alternativeName>
        <fullName evidence="23">Phospholipase B/lipase</fullName>
    </alternativeName>
    <alternativeName>
        <fullName evidence="22">Triacylglycerol lipase</fullName>
    </alternativeName>
</protein>
<comment type="catalytic activity">
    <reaction evidence="19">
        <text>a 1,2-diacyl-sn-glycero-3-phosphocholine + H2O = a 1-acyl-sn-glycero-3-phosphocholine + a fatty acid + H(+)</text>
        <dbReference type="Rhea" id="RHEA:15801"/>
        <dbReference type="ChEBI" id="CHEBI:15377"/>
        <dbReference type="ChEBI" id="CHEBI:15378"/>
        <dbReference type="ChEBI" id="CHEBI:28868"/>
        <dbReference type="ChEBI" id="CHEBI:57643"/>
        <dbReference type="ChEBI" id="CHEBI:58168"/>
        <dbReference type="EC" id="3.1.1.4"/>
    </reaction>
    <physiologicalReaction direction="left-to-right" evidence="19">
        <dbReference type="Rhea" id="RHEA:15802"/>
    </physiologicalReaction>
</comment>
<evidence type="ECO:0000256" key="11">
    <source>
        <dbReference type="ARBA" id="ARBA00022801"/>
    </source>
</evidence>
<comment type="catalytic activity">
    <reaction evidence="31">
        <text>a 1-O-alkyl-2-acyl-sn-glycero-3-phosphocholine + H2O = a 1-O-alkyl-sn-glycero-3-phosphocholine + a fatty acid + H(+)</text>
        <dbReference type="Rhea" id="RHEA:36231"/>
        <dbReference type="ChEBI" id="CHEBI:15377"/>
        <dbReference type="ChEBI" id="CHEBI:15378"/>
        <dbReference type="ChEBI" id="CHEBI:28868"/>
        <dbReference type="ChEBI" id="CHEBI:30909"/>
        <dbReference type="ChEBI" id="CHEBI:36702"/>
        <dbReference type="EC" id="3.1.1.4"/>
    </reaction>
    <physiologicalReaction direction="left-to-right" evidence="31">
        <dbReference type="Rhea" id="RHEA:36232"/>
    </physiologicalReaction>
</comment>
<evidence type="ECO:0000256" key="48">
    <source>
        <dbReference type="SAM" id="Phobius"/>
    </source>
</evidence>
<keyword evidence="50" id="KW-1185">Reference proteome</keyword>
<evidence type="ECO:0000256" key="10">
    <source>
        <dbReference type="ARBA" id="ARBA00022737"/>
    </source>
</evidence>
<dbReference type="Pfam" id="PF00657">
    <property type="entry name" value="Lipase_GDSL"/>
    <property type="match status" value="2"/>
</dbReference>
<evidence type="ECO:0000256" key="33">
    <source>
        <dbReference type="ARBA" id="ARBA00048227"/>
    </source>
</evidence>
<comment type="catalytic activity">
    <reaction evidence="25">
        <text>1-hexadecanoyl-2-(9Z)-octadecenoyl-3-octadecanoyl-sn-glycerol + H2O = 2-(9Z-octadecenoyl)-3-octadecanoyl-sn-glycerol + hexadecanoate + H(+)</text>
        <dbReference type="Rhea" id="RHEA:41107"/>
        <dbReference type="ChEBI" id="CHEBI:7896"/>
        <dbReference type="ChEBI" id="CHEBI:15377"/>
        <dbReference type="ChEBI" id="CHEBI:15378"/>
        <dbReference type="ChEBI" id="CHEBI:75558"/>
        <dbReference type="ChEBI" id="CHEBI:77623"/>
    </reaction>
    <physiologicalReaction direction="left-to-right" evidence="25">
        <dbReference type="Rhea" id="RHEA:41108"/>
    </physiologicalReaction>
</comment>
<dbReference type="CDD" id="cd01824">
    <property type="entry name" value="Phospholipase_B_like"/>
    <property type="match status" value="2"/>
</dbReference>
<comment type="catalytic activity">
    <reaction evidence="38">
        <text>1-hexadecanoyl-2-(9Z-octadecenoyl)-sn-glycero-3-phosphoethanolamine + H2O = 1-hexadecanoyl-sn-glycero-3-phosphoethanolamine + (9Z)-octadecenoate + H(+)</text>
        <dbReference type="Rhea" id="RHEA:40911"/>
        <dbReference type="ChEBI" id="CHEBI:15377"/>
        <dbReference type="ChEBI" id="CHEBI:15378"/>
        <dbReference type="ChEBI" id="CHEBI:30823"/>
        <dbReference type="ChEBI" id="CHEBI:73004"/>
        <dbReference type="ChEBI" id="CHEBI:73007"/>
    </reaction>
    <physiologicalReaction direction="left-to-right" evidence="38">
        <dbReference type="Rhea" id="RHEA:40912"/>
    </physiologicalReaction>
</comment>
<feature type="compositionally biased region" description="Polar residues" evidence="47">
    <location>
        <begin position="370"/>
        <end position="393"/>
    </location>
</feature>
<comment type="catalytic activity">
    <reaction evidence="39">
        <text>1-hexadecanoyl-sn-glycero-3-phosphocholine + H2O = sn-glycerol 3-phosphocholine + hexadecanoate + H(+)</text>
        <dbReference type="Rhea" id="RHEA:40435"/>
        <dbReference type="ChEBI" id="CHEBI:7896"/>
        <dbReference type="ChEBI" id="CHEBI:15377"/>
        <dbReference type="ChEBI" id="CHEBI:15378"/>
        <dbReference type="ChEBI" id="CHEBI:16870"/>
        <dbReference type="ChEBI" id="CHEBI:72998"/>
    </reaction>
    <physiologicalReaction direction="left-to-right" evidence="39">
        <dbReference type="Rhea" id="RHEA:40436"/>
    </physiologicalReaction>
</comment>
<evidence type="ECO:0000256" key="14">
    <source>
        <dbReference type="ARBA" id="ARBA00023136"/>
    </source>
</evidence>
<evidence type="ECO:0000256" key="8">
    <source>
        <dbReference type="ARBA" id="ARBA00022692"/>
    </source>
</evidence>
<dbReference type="PANTHER" id="PTHR21325:SF52">
    <property type="entry name" value="PHOSPHOLIPASE B1, MEMBRANE-ASSOCIATED"/>
    <property type="match status" value="1"/>
</dbReference>